<dbReference type="Proteomes" id="UP000003806">
    <property type="component" value="Chromosome"/>
</dbReference>
<dbReference type="InterPro" id="IPR019870">
    <property type="entry name" value="Se_metab_YedF"/>
</dbReference>
<organism evidence="2 3">
    <name type="scientific">Jonquetella anthropi DSM 22815</name>
    <dbReference type="NCBI Taxonomy" id="885272"/>
    <lineage>
        <taxon>Bacteria</taxon>
        <taxon>Thermotogati</taxon>
        <taxon>Synergistota</taxon>
        <taxon>Synergistia</taxon>
        <taxon>Synergistales</taxon>
        <taxon>Dethiosulfovibrionaceae</taxon>
        <taxon>Jonquetella</taxon>
    </lineage>
</organism>
<keyword evidence="3" id="KW-1185">Reference proteome</keyword>
<evidence type="ECO:0000259" key="1">
    <source>
        <dbReference type="Pfam" id="PF01206"/>
    </source>
</evidence>
<sequence>MKKVDARGQQCPQPVMMTREALASAPEAIQVTVDNAIAGQNVSRFLTSQGYAVKLSAENDDIIIEGTKAVSSPAPAKAECQPARALKPAMLITHQTLGGNDAELGEVLIKGLLGTLSQLDDLRPAVVALMNEGVKLAVRGTPTCEALNAYEKAGGSVLVCGTCLKHFGLTDSIGVGVVSNMFEIVSTMLASNAVCL</sequence>
<protein>
    <submittedName>
        <fullName evidence="2">Selenium metabolism protein YedF</fullName>
    </submittedName>
</protein>
<dbReference type="STRING" id="885272.JonanDRAFT_0466"/>
<dbReference type="NCBIfam" id="TIGR03527">
    <property type="entry name" value="selenium_YedF"/>
    <property type="match status" value="1"/>
</dbReference>
<proteinExistence type="predicted"/>
<feature type="domain" description="UPF0033" evidence="1">
    <location>
        <begin position="2"/>
        <end position="63"/>
    </location>
</feature>
<dbReference type="Pfam" id="PF01206">
    <property type="entry name" value="TusA"/>
    <property type="match status" value="1"/>
</dbReference>
<reference evidence="2 3" key="1">
    <citation type="submission" date="2011-11" db="EMBL/GenBank/DDBJ databases">
        <title>The Noncontiguous Finished genome of Jonquetella anthropi DSM 22815.</title>
        <authorList>
            <consortium name="US DOE Joint Genome Institute (JGI-PGF)"/>
            <person name="Lucas S."/>
            <person name="Copeland A."/>
            <person name="Lapidus A."/>
            <person name="Glavina del Rio T."/>
            <person name="Dalin E."/>
            <person name="Tice H."/>
            <person name="Bruce D."/>
            <person name="Goodwin L."/>
            <person name="Pitluck S."/>
            <person name="Peters L."/>
            <person name="Mikhailova N."/>
            <person name="Held B."/>
            <person name="Kyrpides N."/>
            <person name="Mavromatis K."/>
            <person name="Ivanova N."/>
            <person name="Markowitz V."/>
            <person name="Cheng J.-F."/>
            <person name="Hugenholtz P."/>
            <person name="Woyke T."/>
            <person name="Wu D."/>
            <person name="Gronow S."/>
            <person name="Wellnitz S."/>
            <person name="Brambilla E."/>
            <person name="Klenk H.-P."/>
            <person name="Eisen J.A."/>
        </authorList>
    </citation>
    <scope>NUCLEOTIDE SEQUENCE [LARGE SCALE GENOMIC DNA]</scope>
    <source>
        <strain evidence="2 3">DSM 22815</strain>
    </source>
</reference>
<accession>H0UJK6</accession>
<dbReference type="InterPro" id="IPR027396">
    <property type="entry name" value="DsrEFH-like"/>
</dbReference>
<evidence type="ECO:0000313" key="2">
    <source>
        <dbReference type="EMBL" id="EHM12874.1"/>
    </source>
</evidence>
<dbReference type="AlphaFoldDB" id="H0UJK6"/>
<dbReference type="SUPFAM" id="SSF64307">
    <property type="entry name" value="SirA-like"/>
    <property type="match status" value="1"/>
</dbReference>
<dbReference type="RefSeq" id="WP_008522624.1">
    <property type="nucleotide sequence ID" value="NZ_CM001376.1"/>
</dbReference>
<dbReference type="EMBL" id="CM001376">
    <property type="protein sequence ID" value="EHM12874.1"/>
    <property type="molecule type" value="Genomic_DNA"/>
</dbReference>
<dbReference type="InterPro" id="IPR036868">
    <property type="entry name" value="TusA-like_sf"/>
</dbReference>
<dbReference type="CDD" id="cd03421">
    <property type="entry name" value="SirA_like_N"/>
    <property type="match status" value="1"/>
</dbReference>
<name>H0UJK6_9BACT</name>
<dbReference type="HOGENOM" id="CLU_097491_0_0_0"/>
<dbReference type="eggNOG" id="COG0425">
    <property type="taxonomic scope" value="Bacteria"/>
</dbReference>
<dbReference type="OrthoDB" id="9801500at2"/>
<dbReference type="SUPFAM" id="SSF75169">
    <property type="entry name" value="DsrEFH-like"/>
    <property type="match status" value="1"/>
</dbReference>
<evidence type="ECO:0000313" key="3">
    <source>
        <dbReference type="Proteomes" id="UP000003806"/>
    </source>
</evidence>
<dbReference type="Gene3D" id="3.30.110.40">
    <property type="entry name" value="TusA-like domain"/>
    <property type="match status" value="1"/>
</dbReference>
<gene>
    <name evidence="2" type="ORF">JonanDRAFT_0466</name>
</gene>
<dbReference type="InterPro" id="IPR001455">
    <property type="entry name" value="TusA-like"/>
</dbReference>